<dbReference type="AlphaFoldDB" id="A0A7W6WKR6"/>
<dbReference type="Pfam" id="PF08904">
    <property type="entry name" value="EipB_like"/>
    <property type="match status" value="1"/>
</dbReference>
<dbReference type="Proteomes" id="UP000555728">
    <property type="component" value="Unassembled WGS sequence"/>
</dbReference>
<name>A0A7W6WKR6_9PROT</name>
<dbReference type="RefSeq" id="WP_184435624.1">
    <property type="nucleotide sequence ID" value="NZ_JACIGI010000018.1"/>
</dbReference>
<evidence type="ECO:0008006" key="3">
    <source>
        <dbReference type="Google" id="ProtNLM"/>
    </source>
</evidence>
<accession>A0A7W6WKR6</accession>
<sequence>MMSSASRAPSDTSRPWWSGAGRGCRPSRWGAGLGLVLAAGAVGLVAAMLPGAVAAQGASGAAPTLMPHEAVYELRLISRAPGTPVVSANGSMRYRIADTCDGWAMESRTKLDLFYNRGDPIETDWSFISWESKDGTKYRFRIRSERNGSVDEIIDGRAAREPDGGGVATFTQPEEKRMTLDPAVMLPAEHTFAVLKAARAGDRLFTAQMFDGSEPAGPMQATAVVTEEVPAGEATELPDHPLLAGPSWRMVISFFAPEGDTSLPEYEVRLRYHENGVAEEVIQDFGTMALRASLRSLTKLDDDGC</sequence>
<comment type="caution">
    <text evidence="1">The sequence shown here is derived from an EMBL/GenBank/DDBJ whole genome shotgun (WGS) entry which is preliminary data.</text>
</comment>
<keyword evidence="2" id="KW-1185">Reference proteome</keyword>
<evidence type="ECO:0000313" key="2">
    <source>
        <dbReference type="Proteomes" id="UP000555728"/>
    </source>
</evidence>
<dbReference type="EMBL" id="JACIGI010000018">
    <property type="protein sequence ID" value="MBB4286621.1"/>
    <property type="molecule type" value="Genomic_DNA"/>
</dbReference>
<evidence type="ECO:0000313" key="1">
    <source>
        <dbReference type="EMBL" id="MBB4286621.1"/>
    </source>
</evidence>
<protein>
    <recommendedName>
        <fullName evidence="3">DUF1849 family protein</fullName>
    </recommendedName>
</protein>
<reference evidence="1 2" key="1">
    <citation type="submission" date="2020-08" db="EMBL/GenBank/DDBJ databases">
        <title>Genome sequencing of Purple Non-Sulfur Bacteria from various extreme environments.</title>
        <authorList>
            <person name="Mayer M."/>
        </authorList>
    </citation>
    <scope>NUCLEOTIDE SEQUENCE [LARGE SCALE GENOMIC DNA]</scope>
    <source>
        <strain evidence="1 2">JA135</strain>
    </source>
</reference>
<dbReference type="InterPro" id="IPR015000">
    <property type="entry name" value="EipB-like"/>
</dbReference>
<gene>
    <name evidence="1" type="ORF">GGD88_002355</name>
</gene>
<organism evidence="1 2">
    <name type="scientific">Roseospira goensis</name>
    <dbReference type="NCBI Taxonomy" id="391922"/>
    <lineage>
        <taxon>Bacteria</taxon>
        <taxon>Pseudomonadati</taxon>
        <taxon>Pseudomonadota</taxon>
        <taxon>Alphaproteobacteria</taxon>
        <taxon>Rhodospirillales</taxon>
        <taxon>Rhodospirillaceae</taxon>
        <taxon>Roseospira</taxon>
    </lineage>
</organism>
<proteinExistence type="predicted"/>